<feature type="compositionally biased region" description="Basic and acidic residues" evidence="1">
    <location>
        <begin position="85"/>
        <end position="97"/>
    </location>
</feature>
<reference evidence="3" key="1">
    <citation type="journal article" date="2020" name="Stud. Mycol.">
        <title>101 Dothideomycetes genomes: a test case for predicting lifestyles and emergence of pathogens.</title>
        <authorList>
            <person name="Haridas S."/>
            <person name="Albert R."/>
            <person name="Binder M."/>
            <person name="Bloem J."/>
            <person name="Labutti K."/>
            <person name="Salamov A."/>
            <person name="Andreopoulos B."/>
            <person name="Baker S."/>
            <person name="Barry K."/>
            <person name="Bills G."/>
            <person name="Bluhm B."/>
            <person name="Cannon C."/>
            <person name="Castanera R."/>
            <person name="Culley D."/>
            <person name="Daum C."/>
            <person name="Ezra D."/>
            <person name="Gonzalez J."/>
            <person name="Henrissat B."/>
            <person name="Kuo A."/>
            <person name="Liang C."/>
            <person name="Lipzen A."/>
            <person name="Lutzoni F."/>
            <person name="Magnuson J."/>
            <person name="Mondo S."/>
            <person name="Nolan M."/>
            <person name="Ohm R."/>
            <person name="Pangilinan J."/>
            <person name="Park H.-J."/>
            <person name="Ramirez L."/>
            <person name="Alfaro M."/>
            <person name="Sun H."/>
            <person name="Tritt A."/>
            <person name="Yoshinaga Y."/>
            <person name="Zwiers L.-H."/>
            <person name="Turgeon B."/>
            <person name="Goodwin S."/>
            <person name="Spatafora J."/>
            <person name="Crous P."/>
            <person name="Grigoriev I."/>
        </authorList>
    </citation>
    <scope>NUCLEOTIDE SEQUENCE</scope>
    <source>
        <strain evidence="3">CBS 113389</strain>
    </source>
</reference>
<dbReference type="AlphaFoldDB" id="A0A6A6PGQ5"/>
<dbReference type="GeneID" id="54479459"/>
<evidence type="ECO:0000256" key="1">
    <source>
        <dbReference type="SAM" id="MobiDB-lite"/>
    </source>
</evidence>
<evidence type="ECO:0000313" key="3">
    <source>
        <dbReference type="EMBL" id="KAF2479160.1"/>
    </source>
</evidence>
<keyword evidence="4" id="KW-1185">Reference proteome</keyword>
<gene>
    <name evidence="3" type="ORF">BDY17DRAFT_50767</name>
</gene>
<evidence type="ECO:0000256" key="2">
    <source>
        <dbReference type="SAM" id="SignalP"/>
    </source>
</evidence>
<feature type="region of interest" description="Disordered" evidence="1">
    <location>
        <begin position="78"/>
        <end position="98"/>
    </location>
</feature>
<dbReference type="Proteomes" id="UP000799767">
    <property type="component" value="Unassembled WGS sequence"/>
</dbReference>
<feature type="signal peptide" evidence="2">
    <location>
        <begin position="1"/>
        <end position="16"/>
    </location>
</feature>
<protein>
    <submittedName>
        <fullName evidence="3">Uncharacterized protein</fullName>
    </submittedName>
</protein>
<dbReference type="OrthoDB" id="3695080at2759"/>
<sequence length="307" mass="31928">MRTTFLFALLAAVAAASLDRKHQHPPHWHQSVCTTTKYTSTKTITSTLSTGTSTHTSTTTTTSLLPIVSCVAPTTTGGVGKRGYRGREHTPPPHHEQCWSTTTVSRVSTVTSISTVAATTTTKTSTVVSSLLAPTQTDFAGSFLIYDQTGADTFYVFHGTFVDVLALQNNDDGDEFSLVAGAISVLQSGNNGEADGDFLYTDQNLIEGDGVLALSTADAAGETAEGNAATLLSCSISQNADGTCPLTCTGNGGSQFYYCANEGNAIQLDGDASPGDCGNYAYTSLSAFIVSAPIAAQCPRSLEGRSC</sequence>
<dbReference type="EMBL" id="MU001642">
    <property type="protein sequence ID" value="KAF2479160.1"/>
    <property type="molecule type" value="Genomic_DNA"/>
</dbReference>
<proteinExistence type="predicted"/>
<accession>A0A6A6PGQ5</accession>
<dbReference type="RefSeq" id="XP_033585730.1">
    <property type="nucleotide sequence ID" value="XM_033738457.1"/>
</dbReference>
<keyword evidence="2" id="KW-0732">Signal</keyword>
<feature type="chain" id="PRO_5025694900" evidence="2">
    <location>
        <begin position="17"/>
        <end position="307"/>
    </location>
</feature>
<name>A0A6A6PGQ5_9PEZI</name>
<evidence type="ECO:0000313" key="4">
    <source>
        <dbReference type="Proteomes" id="UP000799767"/>
    </source>
</evidence>
<organism evidence="3 4">
    <name type="scientific">Neohortaea acidophila</name>
    <dbReference type="NCBI Taxonomy" id="245834"/>
    <lineage>
        <taxon>Eukaryota</taxon>
        <taxon>Fungi</taxon>
        <taxon>Dikarya</taxon>
        <taxon>Ascomycota</taxon>
        <taxon>Pezizomycotina</taxon>
        <taxon>Dothideomycetes</taxon>
        <taxon>Dothideomycetidae</taxon>
        <taxon>Mycosphaerellales</taxon>
        <taxon>Teratosphaeriaceae</taxon>
        <taxon>Neohortaea</taxon>
    </lineage>
</organism>